<dbReference type="Pfam" id="PF02397">
    <property type="entry name" value="Bac_transf"/>
    <property type="match status" value="1"/>
</dbReference>
<organism evidence="4 5">
    <name type="scientific">Phocaeicola acetigenes</name>
    <dbReference type="NCBI Taxonomy" id="3016083"/>
    <lineage>
        <taxon>Bacteria</taxon>
        <taxon>Pseudomonadati</taxon>
        <taxon>Bacteroidota</taxon>
        <taxon>Bacteroidia</taxon>
        <taxon>Bacteroidales</taxon>
        <taxon>Bacteroidaceae</taxon>
        <taxon>Phocaeicola</taxon>
    </lineage>
</organism>
<dbReference type="RefSeq" id="WP_269878509.1">
    <property type="nucleotide sequence ID" value="NZ_JAPZVM010000009.1"/>
</dbReference>
<feature type="transmembrane region" description="Helical" evidence="2">
    <location>
        <begin position="37"/>
        <end position="61"/>
    </location>
</feature>
<evidence type="ECO:0000256" key="1">
    <source>
        <dbReference type="ARBA" id="ARBA00006464"/>
    </source>
</evidence>
<dbReference type="PANTHER" id="PTHR30576:SF0">
    <property type="entry name" value="UNDECAPRENYL-PHOSPHATE N-ACETYLGALACTOSAMINYL 1-PHOSPHATE TRANSFERASE-RELATED"/>
    <property type="match status" value="1"/>
</dbReference>
<comment type="caution">
    <text evidence="4">The sequence shown here is derived from an EMBL/GenBank/DDBJ whole genome shotgun (WGS) entry which is preliminary data.</text>
</comment>
<name>A0ABT4PJF4_9BACT</name>
<feature type="domain" description="Bacterial sugar transferase" evidence="3">
    <location>
        <begin position="35"/>
        <end position="218"/>
    </location>
</feature>
<gene>
    <name evidence="4" type="ORF">O6P32_10860</name>
</gene>
<keyword evidence="5" id="KW-1185">Reference proteome</keyword>
<evidence type="ECO:0000256" key="2">
    <source>
        <dbReference type="SAM" id="Phobius"/>
    </source>
</evidence>
<keyword evidence="4" id="KW-0808">Transferase</keyword>
<dbReference type="EMBL" id="JAPZVM010000009">
    <property type="protein sequence ID" value="MCZ8373200.1"/>
    <property type="molecule type" value="Genomic_DNA"/>
</dbReference>
<protein>
    <submittedName>
        <fullName evidence="4">Sugar transferase</fullName>
    </submittedName>
</protein>
<keyword evidence="2" id="KW-1133">Transmembrane helix</keyword>
<accession>A0ABT4PJF4</accession>
<keyword evidence="2" id="KW-0812">Transmembrane</keyword>
<reference evidence="4" key="1">
    <citation type="submission" date="2022-12" db="EMBL/GenBank/DDBJ databases">
        <title>Phocaeicola acetigenes sp. nov., isolated feces from a healthy human.</title>
        <authorList>
            <person name="Do H."/>
            <person name="Ha Y.B."/>
            <person name="Kim J.-S."/>
            <person name="Suh M.K."/>
            <person name="Kim H.S."/>
            <person name="Lee J.-S."/>
        </authorList>
    </citation>
    <scope>NUCLEOTIDE SEQUENCE</scope>
    <source>
        <strain evidence="4">KGMB11183</strain>
    </source>
</reference>
<evidence type="ECO:0000259" key="3">
    <source>
        <dbReference type="Pfam" id="PF02397"/>
    </source>
</evidence>
<dbReference type="GO" id="GO:0016740">
    <property type="term" value="F:transferase activity"/>
    <property type="evidence" value="ECO:0007669"/>
    <property type="project" value="UniProtKB-KW"/>
</dbReference>
<sequence length="223" mass="25942">MDEVKTKAMYVWKNDAAKERVQYRDAMSPAMCRVKRCLDVIASVLGMIVFSPLFLIIYLAVKLEGGKSVIFRQERIGYKGKTFTLYKFRSMQESAESDGKPALCQKGDKRLTTVGRFLREHHLDELPQLWNVLKGEMSFVGPRPERKFYVDQIKAINPDYELLYKLRPGLFSAATLYNGYTDTMEKMLIRLRMDLEYLSTRSLWLDTKIIFLTVYSILSGKKF</sequence>
<comment type="similarity">
    <text evidence="1">Belongs to the bacterial sugar transferase family.</text>
</comment>
<keyword evidence="2" id="KW-0472">Membrane</keyword>
<evidence type="ECO:0000313" key="4">
    <source>
        <dbReference type="EMBL" id="MCZ8373200.1"/>
    </source>
</evidence>
<dbReference type="Proteomes" id="UP001141933">
    <property type="component" value="Unassembled WGS sequence"/>
</dbReference>
<dbReference type="PANTHER" id="PTHR30576">
    <property type="entry name" value="COLANIC BIOSYNTHESIS UDP-GLUCOSE LIPID CARRIER TRANSFERASE"/>
    <property type="match status" value="1"/>
</dbReference>
<evidence type="ECO:0000313" key="5">
    <source>
        <dbReference type="Proteomes" id="UP001141933"/>
    </source>
</evidence>
<dbReference type="InterPro" id="IPR003362">
    <property type="entry name" value="Bact_transf"/>
</dbReference>
<proteinExistence type="inferred from homology"/>